<dbReference type="Proteomes" id="UP000887540">
    <property type="component" value="Unplaced"/>
</dbReference>
<keyword evidence="2" id="KW-1185">Reference proteome</keyword>
<protein>
    <recommendedName>
        <fullName evidence="1">Mutator-like transposase domain-containing protein</fullName>
    </recommendedName>
</protein>
<dbReference type="WBParaSite" id="ACRNAN_scaffold22450.g14288.t1">
    <property type="protein sequence ID" value="ACRNAN_scaffold22450.g14288.t1"/>
    <property type="gene ID" value="ACRNAN_scaffold22450.g14288"/>
</dbReference>
<organism evidence="2 3">
    <name type="scientific">Acrobeloides nanus</name>
    <dbReference type="NCBI Taxonomy" id="290746"/>
    <lineage>
        <taxon>Eukaryota</taxon>
        <taxon>Metazoa</taxon>
        <taxon>Ecdysozoa</taxon>
        <taxon>Nematoda</taxon>
        <taxon>Chromadorea</taxon>
        <taxon>Rhabditida</taxon>
        <taxon>Tylenchina</taxon>
        <taxon>Cephalobomorpha</taxon>
        <taxon>Cephaloboidea</taxon>
        <taxon>Cephalobidae</taxon>
        <taxon>Acrobeloides</taxon>
    </lineage>
</organism>
<reference evidence="3" key="1">
    <citation type="submission" date="2022-11" db="UniProtKB">
        <authorList>
            <consortium name="WormBaseParasite"/>
        </authorList>
    </citation>
    <scope>IDENTIFICATION</scope>
</reference>
<name>A0A914DDQ8_9BILA</name>
<dbReference type="InterPro" id="IPR049012">
    <property type="entry name" value="Mutator_transp_dom"/>
</dbReference>
<evidence type="ECO:0000259" key="1">
    <source>
        <dbReference type="Pfam" id="PF20700"/>
    </source>
</evidence>
<dbReference type="AlphaFoldDB" id="A0A914DDQ8"/>
<proteinExistence type="predicted"/>
<evidence type="ECO:0000313" key="2">
    <source>
        <dbReference type="Proteomes" id="UP000887540"/>
    </source>
</evidence>
<feature type="domain" description="Mutator-like transposase" evidence="1">
    <location>
        <begin position="3"/>
        <end position="114"/>
    </location>
</feature>
<dbReference type="Pfam" id="PF20700">
    <property type="entry name" value="Mutator"/>
    <property type="match status" value="1"/>
</dbReference>
<sequence length="157" mass="16813">MIPGTKTYTGNIAIVAASQIAPVSFADLSSMFTALSMPLMTKCRFLGLSKFYVWPTVEDAYHHQKSDLVGNISSPINLSVDGNFDSSGYSAELCAVAGIEEETHQVLDVAVVHKSEVGNISGNIEFAGVKKLLSSIESQVNIGGITIDKHPQIRKAK</sequence>
<dbReference type="PANTHER" id="PTHR31751">
    <property type="entry name" value="SI:CH211-108C17.2-RELATED-RELATED"/>
    <property type="match status" value="1"/>
</dbReference>
<evidence type="ECO:0000313" key="3">
    <source>
        <dbReference type="WBParaSite" id="ACRNAN_scaffold22450.g14288.t1"/>
    </source>
</evidence>
<accession>A0A914DDQ8</accession>